<dbReference type="Pfam" id="PF15090">
    <property type="entry name" value="DUF4553"/>
    <property type="match status" value="1"/>
</dbReference>
<organism evidence="2 3">
    <name type="scientific">Dicentrarchus labrax</name>
    <name type="common">European seabass</name>
    <name type="synonym">Morone labrax</name>
    <dbReference type="NCBI Taxonomy" id="13489"/>
    <lineage>
        <taxon>Eukaryota</taxon>
        <taxon>Metazoa</taxon>
        <taxon>Chordata</taxon>
        <taxon>Craniata</taxon>
        <taxon>Vertebrata</taxon>
        <taxon>Euteleostomi</taxon>
        <taxon>Actinopterygii</taxon>
        <taxon>Neopterygii</taxon>
        <taxon>Teleostei</taxon>
        <taxon>Neoteleostei</taxon>
        <taxon>Acanthomorphata</taxon>
        <taxon>Eupercaria</taxon>
        <taxon>Moronidae</taxon>
        <taxon>Dicentrarchus</taxon>
    </lineage>
</organism>
<dbReference type="PANTHER" id="PTHR14931">
    <property type="entry name" value="GENE 340-RELATED"/>
    <property type="match status" value="1"/>
</dbReference>
<feature type="region of interest" description="Disordered" evidence="1">
    <location>
        <begin position="128"/>
        <end position="148"/>
    </location>
</feature>
<feature type="compositionally biased region" description="Polar residues" evidence="1">
    <location>
        <begin position="130"/>
        <end position="140"/>
    </location>
</feature>
<feature type="region of interest" description="Disordered" evidence="1">
    <location>
        <begin position="1139"/>
        <end position="1250"/>
    </location>
</feature>
<accession>A0A8P4GFM3</accession>
<feature type="region of interest" description="Disordered" evidence="1">
    <location>
        <begin position="610"/>
        <end position="819"/>
    </location>
</feature>
<feature type="region of interest" description="Disordered" evidence="1">
    <location>
        <begin position="184"/>
        <end position="264"/>
    </location>
</feature>
<feature type="region of interest" description="Disordered" evidence="1">
    <location>
        <begin position="1115"/>
        <end position="1134"/>
    </location>
</feature>
<evidence type="ECO:0000313" key="2">
    <source>
        <dbReference type="Ensembl" id="ENSDLAP00005079592.1"/>
    </source>
</evidence>
<dbReference type="InterPro" id="IPR028104">
    <property type="entry name" value="DUF4553"/>
</dbReference>
<feature type="region of interest" description="Disordered" evidence="1">
    <location>
        <begin position="353"/>
        <end position="378"/>
    </location>
</feature>
<feature type="compositionally biased region" description="Polar residues" evidence="1">
    <location>
        <begin position="192"/>
        <end position="209"/>
    </location>
</feature>
<feature type="compositionally biased region" description="Basic and acidic residues" evidence="1">
    <location>
        <begin position="1375"/>
        <end position="1384"/>
    </location>
</feature>
<feature type="compositionally biased region" description="Basic and acidic residues" evidence="1">
    <location>
        <begin position="1222"/>
        <end position="1250"/>
    </location>
</feature>
<feature type="region of interest" description="Disordered" evidence="1">
    <location>
        <begin position="397"/>
        <end position="552"/>
    </location>
</feature>
<feature type="compositionally biased region" description="Basic and acidic residues" evidence="1">
    <location>
        <begin position="223"/>
        <end position="235"/>
    </location>
</feature>
<feature type="region of interest" description="Disordered" evidence="1">
    <location>
        <begin position="70"/>
        <end position="90"/>
    </location>
</feature>
<feature type="compositionally biased region" description="Basic and acidic residues" evidence="1">
    <location>
        <begin position="1200"/>
        <end position="1215"/>
    </location>
</feature>
<dbReference type="GeneTree" id="ENSGT00940000154965"/>
<evidence type="ECO:0000313" key="3">
    <source>
        <dbReference type="Proteomes" id="UP000694389"/>
    </source>
</evidence>
<dbReference type="Proteomes" id="UP000694389">
    <property type="component" value="Unassembled WGS sequence"/>
</dbReference>
<dbReference type="Ensembl" id="ENSDLAT00005069847.1">
    <property type="protein sequence ID" value="ENSDLAP00005079592.1"/>
    <property type="gene ID" value="ENSDLAG00005028742.1"/>
</dbReference>
<dbReference type="PANTHER" id="PTHR14931:SF2">
    <property type="entry name" value="LIGAND DEPENDENT NUCLEAR RECEPTOR COREPRESSOR"/>
    <property type="match status" value="1"/>
</dbReference>
<reference evidence="2" key="2">
    <citation type="submission" date="2025-09" db="UniProtKB">
        <authorList>
            <consortium name="Ensembl"/>
        </authorList>
    </citation>
    <scope>IDENTIFICATION</scope>
</reference>
<feature type="region of interest" description="Disordered" evidence="1">
    <location>
        <begin position="1059"/>
        <end position="1101"/>
    </location>
</feature>
<feature type="compositionally biased region" description="Polar residues" evidence="1">
    <location>
        <begin position="657"/>
        <end position="673"/>
    </location>
</feature>
<keyword evidence="3" id="KW-1185">Reference proteome</keyword>
<evidence type="ECO:0000256" key="1">
    <source>
        <dbReference type="SAM" id="MobiDB-lite"/>
    </source>
</evidence>
<feature type="region of interest" description="Disordered" evidence="1">
    <location>
        <begin position="1280"/>
        <end position="1393"/>
    </location>
</feature>
<feature type="compositionally biased region" description="Low complexity" evidence="1">
    <location>
        <begin position="1140"/>
        <end position="1152"/>
    </location>
</feature>
<sequence>MGVTKAKDLQSTSTLEQFMAKLCPHHQRQIVDAIGFLQTEVKALTSSNTQQDSYSTSGIQGTTCSTVKSSVVTPEKSERGFPSESTPKSEVQDMFHSIPSSRAMNKVPENAVSLKTSVTTSAVLDLRSPGSGNNQASVTPAANPVDVDNNLHGDHAPLKMKIMTSNVSKKFSCVLNTSISCHSDTLEDREGNSNSSNRTETHTARLSSSAKRHNQSSHTHQARQRETLGHAKDTPAKVSCSVHMTIPSDSPRTARKTIRASSDHRIRDTPCRGLVDPDLGHCDIVFIDKPITARINDQQCSKIPRRNARKSTRGHLYSDEIWEVKTVRTLAGRGNCPNPMPELMTLVTPKQILSKPEGVPPSMSQQMSTEESDESVIPGTGDMVEAAASEVDVIVETSQTDQGQSKGQSLPSSPIRSPTENKETSMNTNVEQDTTVDSGMTKGSEESVAQAPFEAENKNKPGSQEEMCESTEQIVTETGFEPLENITTEEAEPQLSSDEMLNSDPVLQQNCVPSPVNQVEAQIEENKREEIQDEQPQELQPETQIHYDDFELTEDSNITGSEEEMMVKDPEMKASEAVDSVMVSEDGNDNNYDLSSKTLDVLLKELPPWRRKRGAVTTSPKHLKQTGEMVVGYVNGRPVSASDRSLRPRSSNSSTSPNKTQVKSSPNVPNKTSLDLAIDSDVQDENLDKHQPETNIPVESIETNPVKEPSSATPSSATPPSPTSKFPSRTKQIQKQKRVQRDQDSLPVLSDQPCDRPQSTESRRQLRSAGQRPTEIPVSPPISSAVTFISSPKPSATHALPKPTATHDLPSTEHLPSPLPVPPPSISASCCFSNHDVASPIKKMPERITKAQLKAPTVSSVASGLPHSSALPIITPRHEPPKQTNTFFETLTGEENQHLISNLNIKYDKMQKGWVQMDKEGQPTTKYKNKADRQAAIWKSKRRARKTKSLEHQKYSPVQMLFMKGFNLTSICRWFLESTETKSLVIVKKVNTRLPSETQLCFHSSSSASGTSQGVFPSLQAERLKKHLKKFAIASPVKSNPKSQKLIAKALEQEAYAVKGKERRELPSTTQTLSKSRSSKARVQIGESQKSSGKSKNPASARILRKYSNIREKMQVQQTNVRRKEASKTLRTNSMKRLATTKSAAKSNLKSSLKAHKSPIPVSRQMKAAKMEGRKTLAGRKTTKHPVQGKAVKAQGSSRASRDAIKKELPKRCSERLGSPKTSEHKPIDASKSKADYKKQTEAEKVEADKPALNKVNAAKIQTKESLQTTVADIKGTENVVETPQQSMEVKVPTSPDQVLTRSQRKMEAAVPLTGSPSNASKRATKYMKTKTASPKSGRKAEEPALTRSGALKSPAKRSQAALLPRSASKSATKRARELLETPAKRTRTSLSK</sequence>
<protein>
    <submittedName>
        <fullName evidence="2">Uncharacterized protein</fullName>
    </submittedName>
</protein>
<feature type="compositionally biased region" description="Polar residues" evidence="1">
    <location>
        <begin position="781"/>
        <end position="794"/>
    </location>
</feature>
<proteinExistence type="predicted"/>
<feature type="compositionally biased region" description="Polar residues" evidence="1">
    <location>
        <begin position="397"/>
        <end position="438"/>
    </location>
</feature>
<feature type="compositionally biased region" description="Polar residues" evidence="1">
    <location>
        <begin position="494"/>
        <end position="520"/>
    </location>
</feature>
<reference evidence="2" key="1">
    <citation type="submission" date="2025-08" db="UniProtKB">
        <authorList>
            <consortium name="Ensembl"/>
        </authorList>
    </citation>
    <scope>IDENTIFICATION</scope>
</reference>
<name>A0A8P4GFM3_DICLA</name>
<feature type="compositionally biased region" description="Polar residues" evidence="1">
    <location>
        <begin position="1086"/>
        <end position="1098"/>
    </location>
</feature>
<feature type="compositionally biased region" description="Polar residues" evidence="1">
    <location>
        <begin position="1067"/>
        <end position="1076"/>
    </location>
</feature>